<dbReference type="EMBL" id="CAJGYM010000011">
    <property type="protein sequence ID" value="CAD6189581.1"/>
    <property type="molecule type" value="Genomic_DNA"/>
</dbReference>
<comment type="caution">
    <text evidence="2">The sequence shown here is derived from an EMBL/GenBank/DDBJ whole genome shotgun (WGS) entry which is preliminary data.</text>
</comment>
<evidence type="ECO:0000256" key="1">
    <source>
        <dbReference type="SAM" id="SignalP"/>
    </source>
</evidence>
<dbReference type="Proteomes" id="UP000835052">
    <property type="component" value="Unassembled WGS sequence"/>
</dbReference>
<organism evidence="2 3">
    <name type="scientific">Caenorhabditis auriculariae</name>
    <dbReference type="NCBI Taxonomy" id="2777116"/>
    <lineage>
        <taxon>Eukaryota</taxon>
        <taxon>Metazoa</taxon>
        <taxon>Ecdysozoa</taxon>
        <taxon>Nematoda</taxon>
        <taxon>Chromadorea</taxon>
        <taxon>Rhabditida</taxon>
        <taxon>Rhabditina</taxon>
        <taxon>Rhabditomorpha</taxon>
        <taxon>Rhabditoidea</taxon>
        <taxon>Rhabditidae</taxon>
        <taxon>Peloderinae</taxon>
        <taxon>Caenorhabditis</taxon>
    </lineage>
</organism>
<name>A0A8S1H246_9PELO</name>
<sequence>MATCNLFQSILFVALASSTLVAAFIVPANAPNRLRQWRFLRPDLVDFNLQLASTDPRSKREMDHEALAVDNLDELNKRTSLKRLVYLSARGFGRR</sequence>
<feature type="signal peptide" evidence="1">
    <location>
        <begin position="1"/>
        <end position="23"/>
    </location>
</feature>
<proteinExistence type="predicted"/>
<dbReference type="OrthoDB" id="5827701at2759"/>
<accession>A0A8S1H246</accession>
<keyword evidence="1" id="KW-0732">Signal</keyword>
<reference evidence="2" key="1">
    <citation type="submission" date="2020-10" db="EMBL/GenBank/DDBJ databases">
        <authorList>
            <person name="Kikuchi T."/>
        </authorList>
    </citation>
    <scope>NUCLEOTIDE SEQUENCE</scope>
    <source>
        <strain evidence="2">NKZ352</strain>
    </source>
</reference>
<feature type="chain" id="PRO_5035872332" evidence="1">
    <location>
        <begin position="24"/>
        <end position="95"/>
    </location>
</feature>
<gene>
    <name evidence="2" type="ORF">CAUJ_LOCUS5500</name>
</gene>
<keyword evidence="3" id="KW-1185">Reference proteome</keyword>
<dbReference type="AlphaFoldDB" id="A0A8S1H246"/>
<evidence type="ECO:0000313" key="2">
    <source>
        <dbReference type="EMBL" id="CAD6189581.1"/>
    </source>
</evidence>
<protein>
    <submittedName>
        <fullName evidence="2">Uncharacterized protein</fullName>
    </submittedName>
</protein>
<evidence type="ECO:0000313" key="3">
    <source>
        <dbReference type="Proteomes" id="UP000835052"/>
    </source>
</evidence>